<reference evidence="1 2" key="1">
    <citation type="submission" date="2013-11" db="EMBL/GenBank/DDBJ databases">
        <title>The Genome Sequence of Phytophthora parasitica P1569.</title>
        <authorList>
            <consortium name="The Broad Institute Genomics Platform"/>
            <person name="Russ C."/>
            <person name="Tyler B."/>
            <person name="Panabieres F."/>
            <person name="Shan W."/>
            <person name="Tripathy S."/>
            <person name="Grunwald N."/>
            <person name="Machado M."/>
            <person name="Johnson C.S."/>
            <person name="Arredondo F."/>
            <person name="Hong C."/>
            <person name="Coffey M."/>
            <person name="Young S.K."/>
            <person name="Zeng Q."/>
            <person name="Gargeya S."/>
            <person name="Fitzgerald M."/>
            <person name="Abouelleil A."/>
            <person name="Alvarado L."/>
            <person name="Chapman S.B."/>
            <person name="Gainer-Dewar J."/>
            <person name="Goldberg J."/>
            <person name="Griggs A."/>
            <person name="Gujja S."/>
            <person name="Hansen M."/>
            <person name="Howarth C."/>
            <person name="Imamovic A."/>
            <person name="Ireland A."/>
            <person name="Larimer J."/>
            <person name="McCowan C."/>
            <person name="Murphy C."/>
            <person name="Pearson M."/>
            <person name="Poon T.W."/>
            <person name="Priest M."/>
            <person name="Roberts A."/>
            <person name="Saif S."/>
            <person name="Shea T."/>
            <person name="Sykes S."/>
            <person name="Wortman J."/>
            <person name="Nusbaum C."/>
            <person name="Birren B."/>
        </authorList>
    </citation>
    <scope>NUCLEOTIDE SEQUENCE [LARGE SCALE GENOMIC DNA]</scope>
    <source>
        <strain evidence="1 2">P1569</strain>
    </source>
</reference>
<dbReference type="AlphaFoldDB" id="V9EJ80"/>
<keyword evidence="2" id="KW-1185">Reference proteome</keyword>
<accession>V9EJ80</accession>
<organism evidence="1 2">
    <name type="scientific">Phytophthora nicotianae P1569</name>
    <dbReference type="NCBI Taxonomy" id="1317065"/>
    <lineage>
        <taxon>Eukaryota</taxon>
        <taxon>Sar</taxon>
        <taxon>Stramenopiles</taxon>
        <taxon>Oomycota</taxon>
        <taxon>Peronosporomycetes</taxon>
        <taxon>Peronosporales</taxon>
        <taxon>Peronosporaceae</taxon>
        <taxon>Phytophthora</taxon>
    </lineage>
</organism>
<protein>
    <submittedName>
        <fullName evidence="1">Uncharacterized protein</fullName>
    </submittedName>
</protein>
<gene>
    <name evidence="1" type="ORF">F443_16069</name>
</gene>
<dbReference type="Proteomes" id="UP000018721">
    <property type="component" value="Unassembled WGS sequence"/>
</dbReference>
<dbReference type="EMBL" id="ANIZ01002817">
    <property type="protein sequence ID" value="ETI38117.1"/>
    <property type="molecule type" value="Genomic_DNA"/>
</dbReference>
<proteinExistence type="predicted"/>
<dbReference type="HOGENOM" id="CLU_1942247_0_0_1"/>
<name>V9EJ80_PHYNI</name>
<evidence type="ECO:0000313" key="2">
    <source>
        <dbReference type="Proteomes" id="UP000018721"/>
    </source>
</evidence>
<evidence type="ECO:0000313" key="1">
    <source>
        <dbReference type="EMBL" id="ETI38117.1"/>
    </source>
</evidence>
<sequence>MSTSSNPARIKHTVSILMATTYSNTDISAYYFSAVLDAFDEEVEGVSLPVWDSASPVAKNRVLKPDVPHSDAGAVDQAECQKYARLAGLDHLQQLAASVLRTSYNDTLHEPKPYQRRIALVSDGDCHTGS</sequence>
<comment type="caution">
    <text evidence="1">The sequence shown here is derived from an EMBL/GenBank/DDBJ whole genome shotgun (WGS) entry which is preliminary data.</text>
</comment>